<dbReference type="Pfam" id="PF20563">
    <property type="entry name" value="DUF6773"/>
    <property type="match status" value="1"/>
</dbReference>
<keyword evidence="1" id="KW-0812">Transmembrane</keyword>
<dbReference type="RefSeq" id="WP_034631982.1">
    <property type="nucleotide sequence ID" value="NZ_JRJU01000031.1"/>
</dbReference>
<feature type="transmembrane region" description="Helical" evidence="1">
    <location>
        <begin position="124"/>
        <end position="148"/>
    </location>
</feature>
<proteinExistence type="predicted"/>
<evidence type="ECO:0000256" key="1">
    <source>
        <dbReference type="SAM" id="Phobius"/>
    </source>
</evidence>
<dbReference type="Proteomes" id="UP000030832">
    <property type="component" value="Unassembled WGS sequence"/>
</dbReference>
<evidence type="ECO:0000313" key="2">
    <source>
        <dbReference type="EMBL" id="KHF38732.1"/>
    </source>
</evidence>
<gene>
    <name evidence="2" type="ORF">LQ50_19430</name>
</gene>
<dbReference type="OrthoDB" id="2656129at2"/>
<protein>
    <submittedName>
        <fullName evidence="2">Uncharacterized protein</fullName>
    </submittedName>
</protein>
<dbReference type="InterPro" id="IPR046664">
    <property type="entry name" value="DUF6773"/>
</dbReference>
<sequence>MGLFKKTKVLDERVEALRNKIYKEIYMLVTVICLLSVVIKSSIYGMDYDLFLIELLILLVGGFYYSIRAARLGIYAADVEISERSSKYSLSTKTLIGGLLFGLAISLFFGIRNSFLYGDETNRLWFFLLIFFVSFIIYVPALTIISLLGHEFMKKLNKNKTIDEE</sequence>
<keyword evidence="3" id="KW-1185">Reference proteome</keyword>
<comment type="caution">
    <text evidence="2">The sequence shown here is derived from an EMBL/GenBank/DDBJ whole genome shotgun (WGS) entry which is preliminary data.</text>
</comment>
<organism evidence="2 3">
    <name type="scientific">Halalkalibacter okhensis</name>
    <dbReference type="NCBI Taxonomy" id="333138"/>
    <lineage>
        <taxon>Bacteria</taxon>
        <taxon>Bacillati</taxon>
        <taxon>Bacillota</taxon>
        <taxon>Bacilli</taxon>
        <taxon>Bacillales</taxon>
        <taxon>Bacillaceae</taxon>
        <taxon>Halalkalibacter</taxon>
    </lineage>
</organism>
<evidence type="ECO:0000313" key="3">
    <source>
        <dbReference type="Proteomes" id="UP000030832"/>
    </source>
</evidence>
<feature type="transmembrane region" description="Helical" evidence="1">
    <location>
        <begin position="25"/>
        <end position="44"/>
    </location>
</feature>
<dbReference type="EMBL" id="JRJU01000031">
    <property type="protein sequence ID" value="KHF38732.1"/>
    <property type="molecule type" value="Genomic_DNA"/>
</dbReference>
<accession>A0A0B0ICV9</accession>
<dbReference type="AlphaFoldDB" id="A0A0B0ICV9"/>
<feature type="transmembrane region" description="Helical" evidence="1">
    <location>
        <begin position="50"/>
        <end position="67"/>
    </location>
</feature>
<name>A0A0B0ICV9_9BACI</name>
<dbReference type="eggNOG" id="ENOG5032V6I">
    <property type="taxonomic scope" value="Bacteria"/>
</dbReference>
<keyword evidence="1" id="KW-0472">Membrane</keyword>
<reference evidence="2 3" key="1">
    <citation type="submission" date="2014-09" db="EMBL/GenBank/DDBJ databases">
        <title>Genome sequencing and annotation of Bacillus Okhensis strain Kh10-101T.</title>
        <authorList>
            <person name="Prakash J.S."/>
        </authorList>
    </citation>
    <scope>NUCLEOTIDE SEQUENCE [LARGE SCALE GENOMIC DNA]</scope>
    <source>
        <strain evidence="3">Kh10-101T</strain>
    </source>
</reference>
<keyword evidence="1" id="KW-1133">Transmembrane helix</keyword>
<feature type="transmembrane region" description="Helical" evidence="1">
    <location>
        <begin position="94"/>
        <end position="112"/>
    </location>
</feature>